<comment type="caution">
    <text evidence="2">The sequence shown here is derived from an EMBL/GenBank/DDBJ whole genome shotgun (WGS) entry which is preliminary data.</text>
</comment>
<keyword evidence="1" id="KW-1133">Transmembrane helix</keyword>
<dbReference type="EMBL" id="VWPK01000127">
    <property type="protein sequence ID" value="KAA5607946.1"/>
    <property type="molecule type" value="Genomic_DNA"/>
</dbReference>
<evidence type="ECO:0000313" key="2">
    <source>
        <dbReference type="EMBL" id="KAA5607946.1"/>
    </source>
</evidence>
<feature type="transmembrane region" description="Helical" evidence="1">
    <location>
        <begin position="12"/>
        <end position="30"/>
    </location>
</feature>
<evidence type="ECO:0000256" key="1">
    <source>
        <dbReference type="SAM" id="Phobius"/>
    </source>
</evidence>
<keyword evidence="1" id="KW-0812">Transmembrane</keyword>
<keyword evidence="3" id="KW-1185">Reference proteome</keyword>
<name>A0A5M6II53_9PROT</name>
<evidence type="ECO:0000313" key="3">
    <source>
        <dbReference type="Proteomes" id="UP000325255"/>
    </source>
</evidence>
<dbReference type="AlphaFoldDB" id="A0A5M6II53"/>
<feature type="non-terminal residue" evidence="2">
    <location>
        <position position="1"/>
    </location>
</feature>
<organism evidence="2 3">
    <name type="scientific">Rhodovastum atsumiense</name>
    <dbReference type="NCBI Taxonomy" id="504468"/>
    <lineage>
        <taxon>Bacteria</taxon>
        <taxon>Pseudomonadati</taxon>
        <taxon>Pseudomonadota</taxon>
        <taxon>Alphaproteobacteria</taxon>
        <taxon>Acetobacterales</taxon>
        <taxon>Acetobacteraceae</taxon>
        <taxon>Rhodovastum</taxon>
    </lineage>
</organism>
<accession>A0A5M6II53</accession>
<dbReference type="Proteomes" id="UP000325255">
    <property type="component" value="Unassembled WGS sequence"/>
</dbReference>
<proteinExistence type="predicted"/>
<keyword evidence="1" id="KW-0472">Membrane</keyword>
<reference evidence="2 3" key="1">
    <citation type="submission" date="2019-09" db="EMBL/GenBank/DDBJ databases">
        <title>Genome sequence of Rhodovastum atsumiense, a diverse member of the Acetobacteraceae family of non-sulfur purple photosynthetic bacteria.</title>
        <authorList>
            <person name="Meyer T."/>
            <person name="Kyndt J."/>
        </authorList>
    </citation>
    <scope>NUCLEOTIDE SEQUENCE [LARGE SCALE GENOMIC DNA]</scope>
    <source>
        <strain evidence="2 3">DSM 21279</strain>
    </source>
</reference>
<protein>
    <submittedName>
        <fullName evidence="2">IS5/IS1182 family transposase</fullName>
    </submittedName>
</protein>
<sequence length="37" mass="4098">GRNRRLARDFEATIASATAFLYAASVMLLTRRLARSA</sequence>
<gene>
    <name evidence="2" type="ORF">F1189_31490</name>
</gene>